<feature type="domain" description="Pectinesterase inhibitor" evidence="7">
    <location>
        <begin position="38"/>
        <end position="194"/>
    </location>
</feature>
<comment type="caution">
    <text evidence="8">The sequence shown here is derived from an EMBL/GenBank/DDBJ whole genome shotgun (WGS) entry which is preliminary data.</text>
</comment>
<feature type="chain" id="PRO_5032352090" description="Pectinesterase inhibitor domain-containing protein" evidence="6">
    <location>
        <begin position="25"/>
        <end position="206"/>
    </location>
</feature>
<keyword evidence="3 6" id="KW-0732">Signal</keyword>
<accession>A0A835M810</accession>
<dbReference type="Pfam" id="PF04043">
    <property type="entry name" value="PMEI"/>
    <property type="match status" value="1"/>
</dbReference>
<evidence type="ECO:0000256" key="6">
    <source>
        <dbReference type="SAM" id="SignalP"/>
    </source>
</evidence>
<keyword evidence="2" id="KW-0964">Secreted</keyword>
<evidence type="ECO:0000256" key="3">
    <source>
        <dbReference type="ARBA" id="ARBA00022729"/>
    </source>
</evidence>
<dbReference type="AlphaFoldDB" id="A0A835M810"/>
<sequence>MESCNFSTLVVLIGVLVLCTEMKAFSASGATNTYNTTKYTQFIQTSCNETTYPQLCVKSLSSYSNKIKANPQKLAYTALSLSLKSAKNTSSVVSKLSQQSNLKRNERAAIKDCVENISESIDELRQSVKEIKTLNATQLDYKMSNIMTWVSAALTDDDTCLEGLDEETVKGKIKDTVSKNVLNIAQMTSNALALVNSLNFTQLYSR</sequence>
<evidence type="ECO:0000313" key="8">
    <source>
        <dbReference type="EMBL" id="KAF9617169.1"/>
    </source>
</evidence>
<dbReference type="SMART" id="SM00856">
    <property type="entry name" value="PMEI"/>
    <property type="match status" value="1"/>
</dbReference>
<proteinExistence type="inferred from homology"/>
<dbReference type="FunFam" id="1.20.140.40:FF:000006">
    <property type="entry name" value="Pectinesterase inhibitor 3"/>
    <property type="match status" value="1"/>
</dbReference>
<dbReference type="PANTHER" id="PTHR31080">
    <property type="entry name" value="PECTINESTERASE INHIBITOR-LIKE"/>
    <property type="match status" value="1"/>
</dbReference>
<comment type="subcellular location">
    <subcellularLocation>
        <location evidence="1">Secreted</location>
        <location evidence="1">Extracellular space</location>
    </subcellularLocation>
</comment>
<dbReference type="OrthoDB" id="1430376at2759"/>
<dbReference type="EMBL" id="JADFTS010000003">
    <property type="protein sequence ID" value="KAF9617169.1"/>
    <property type="molecule type" value="Genomic_DNA"/>
</dbReference>
<evidence type="ECO:0000256" key="5">
    <source>
        <dbReference type="ARBA" id="ARBA00038471"/>
    </source>
</evidence>
<keyword evidence="9" id="KW-1185">Reference proteome</keyword>
<name>A0A835M810_9MAGN</name>
<gene>
    <name evidence="8" type="ORF">IFM89_034320</name>
</gene>
<evidence type="ECO:0000256" key="1">
    <source>
        <dbReference type="ARBA" id="ARBA00004239"/>
    </source>
</evidence>
<evidence type="ECO:0000256" key="4">
    <source>
        <dbReference type="ARBA" id="ARBA00023157"/>
    </source>
</evidence>
<dbReference type="Proteomes" id="UP000631114">
    <property type="component" value="Unassembled WGS sequence"/>
</dbReference>
<dbReference type="InterPro" id="IPR051955">
    <property type="entry name" value="PME_Inhibitor"/>
</dbReference>
<dbReference type="PANTHER" id="PTHR31080:SF161">
    <property type="entry name" value="OS10G0508700 PROTEIN"/>
    <property type="match status" value="1"/>
</dbReference>
<dbReference type="Gene3D" id="1.20.140.40">
    <property type="entry name" value="Invertase/pectin methylesterase inhibitor family protein"/>
    <property type="match status" value="1"/>
</dbReference>
<evidence type="ECO:0000259" key="7">
    <source>
        <dbReference type="SMART" id="SM00856"/>
    </source>
</evidence>
<organism evidence="8 9">
    <name type="scientific">Coptis chinensis</name>
    <dbReference type="NCBI Taxonomy" id="261450"/>
    <lineage>
        <taxon>Eukaryota</taxon>
        <taxon>Viridiplantae</taxon>
        <taxon>Streptophyta</taxon>
        <taxon>Embryophyta</taxon>
        <taxon>Tracheophyta</taxon>
        <taxon>Spermatophyta</taxon>
        <taxon>Magnoliopsida</taxon>
        <taxon>Ranunculales</taxon>
        <taxon>Ranunculaceae</taxon>
        <taxon>Coptidoideae</taxon>
        <taxon>Coptis</taxon>
    </lineage>
</organism>
<evidence type="ECO:0000256" key="2">
    <source>
        <dbReference type="ARBA" id="ARBA00022525"/>
    </source>
</evidence>
<evidence type="ECO:0000313" key="9">
    <source>
        <dbReference type="Proteomes" id="UP000631114"/>
    </source>
</evidence>
<comment type="similarity">
    <text evidence="5">Belongs to the PMEI family.</text>
</comment>
<dbReference type="SUPFAM" id="SSF101148">
    <property type="entry name" value="Plant invertase/pectin methylesterase inhibitor"/>
    <property type="match status" value="1"/>
</dbReference>
<dbReference type="CDD" id="cd15798">
    <property type="entry name" value="PMEI-like_3"/>
    <property type="match status" value="1"/>
</dbReference>
<dbReference type="GO" id="GO:0005576">
    <property type="term" value="C:extracellular region"/>
    <property type="evidence" value="ECO:0007669"/>
    <property type="project" value="UniProtKB-SubCell"/>
</dbReference>
<dbReference type="GO" id="GO:0004857">
    <property type="term" value="F:enzyme inhibitor activity"/>
    <property type="evidence" value="ECO:0007669"/>
    <property type="project" value="InterPro"/>
</dbReference>
<keyword evidence="4" id="KW-1015">Disulfide bond</keyword>
<dbReference type="InterPro" id="IPR035513">
    <property type="entry name" value="Invertase/methylesterase_inhib"/>
</dbReference>
<feature type="signal peptide" evidence="6">
    <location>
        <begin position="1"/>
        <end position="24"/>
    </location>
</feature>
<protein>
    <recommendedName>
        <fullName evidence="7">Pectinesterase inhibitor domain-containing protein</fullName>
    </recommendedName>
</protein>
<dbReference type="NCBIfam" id="TIGR01614">
    <property type="entry name" value="PME_inhib"/>
    <property type="match status" value="1"/>
</dbReference>
<reference evidence="8 9" key="1">
    <citation type="submission" date="2020-10" db="EMBL/GenBank/DDBJ databases">
        <title>The Coptis chinensis genome and diversification of protoberbering-type alkaloids.</title>
        <authorList>
            <person name="Wang B."/>
            <person name="Shu S."/>
            <person name="Song C."/>
            <person name="Liu Y."/>
        </authorList>
    </citation>
    <scope>NUCLEOTIDE SEQUENCE [LARGE SCALE GENOMIC DNA]</scope>
    <source>
        <strain evidence="8">HL-2020</strain>
        <tissue evidence="8">Leaf</tissue>
    </source>
</reference>
<dbReference type="InterPro" id="IPR006501">
    <property type="entry name" value="Pectinesterase_inhib_dom"/>
</dbReference>